<sequence length="275" mass="29315">MTITDTIPDAFPRSPAPSARAETRLTAAQRVLAVLEVFDHEHLLLTLSEISRRAGLSLSTTHRLVGELREWGALERADDGRYAIGMRVLELGALEPQGLRLRNVALPFLGDLHAAVAADVTLSVRDGTDVVYVEFLRSRHGAPVLTRLGGRWPLHATATGQVLLATARPELQERVLTGPLKRFTSKTVVDTAELRRTLAEVRRVGYAVVDESITAGAVAVAVPVRGPADRIVASVGVTIRRGSCPPESALPALATTARAISRGLGAPSATGRAQV</sequence>
<dbReference type="RefSeq" id="WP_221857319.1">
    <property type="nucleotide sequence ID" value="NZ_BAAAYV010000012.1"/>
</dbReference>
<dbReference type="Pfam" id="PF09339">
    <property type="entry name" value="HTH_IclR"/>
    <property type="match status" value="1"/>
</dbReference>
<dbReference type="InterPro" id="IPR014757">
    <property type="entry name" value="Tscrpt_reg_IclR_C"/>
</dbReference>
<dbReference type="EMBL" id="BAAAYV010000012">
    <property type="protein sequence ID" value="GAA3662996.1"/>
    <property type="molecule type" value="Genomic_DNA"/>
</dbReference>
<evidence type="ECO:0000256" key="2">
    <source>
        <dbReference type="ARBA" id="ARBA00023125"/>
    </source>
</evidence>
<dbReference type="Gene3D" id="3.30.450.40">
    <property type="match status" value="1"/>
</dbReference>
<dbReference type="SMART" id="SM00346">
    <property type="entry name" value="HTH_ICLR"/>
    <property type="match status" value="1"/>
</dbReference>
<dbReference type="SUPFAM" id="SSF55781">
    <property type="entry name" value="GAF domain-like"/>
    <property type="match status" value="1"/>
</dbReference>
<dbReference type="SUPFAM" id="SSF46785">
    <property type="entry name" value="Winged helix' DNA-binding domain"/>
    <property type="match status" value="1"/>
</dbReference>
<keyword evidence="3" id="KW-0804">Transcription</keyword>
<feature type="domain" description="IclR-ED" evidence="5">
    <location>
        <begin position="87"/>
        <end position="266"/>
    </location>
</feature>
<comment type="caution">
    <text evidence="6">The sequence shown here is derived from an EMBL/GenBank/DDBJ whole genome shotgun (WGS) entry which is preliminary data.</text>
</comment>
<dbReference type="InterPro" id="IPR005471">
    <property type="entry name" value="Tscrpt_reg_IclR_N"/>
</dbReference>
<dbReference type="PANTHER" id="PTHR30136:SF24">
    <property type="entry name" value="HTH-TYPE TRANSCRIPTIONAL REPRESSOR ALLR"/>
    <property type="match status" value="1"/>
</dbReference>
<dbReference type="PANTHER" id="PTHR30136">
    <property type="entry name" value="HELIX-TURN-HELIX TRANSCRIPTIONAL REGULATOR, ICLR FAMILY"/>
    <property type="match status" value="1"/>
</dbReference>
<feature type="domain" description="HTH iclR-type" evidence="4">
    <location>
        <begin position="25"/>
        <end position="86"/>
    </location>
</feature>
<evidence type="ECO:0000256" key="1">
    <source>
        <dbReference type="ARBA" id="ARBA00023015"/>
    </source>
</evidence>
<dbReference type="Proteomes" id="UP001410795">
    <property type="component" value="Unassembled WGS sequence"/>
</dbReference>
<proteinExistence type="predicted"/>
<accession>A0ABP7BK32</accession>
<keyword evidence="2" id="KW-0238">DNA-binding</keyword>
<organism evidence="6 7">
    <name type="scientific">Microbacterium marinilacus</name>
    <dbReference type="NCBI Taxonomy" id="415209"/>
    <lineage>
        <taxon>Bacteria</taxon>
        <taxon>Bacillati</taxon>
        <taxon>Actinomycetota</taxon>
        <taxon>Actinomycetes</taxon>
        <taxon>Micrococcales</taxon>
        <taxon>Microbacteriaceae</taxon>
        <taxon>Microbacterium</taxon>
    </lineage>
</organism>
<keyword evidence="7" id="KW-1185">Reference proteome</keyword>
<dbReference type="PROSITE" id="PS51077">
    <property type="entry name" value="HTH_ICLR"/>
    <property type="match status" value="1"/>
</dbReference>
<gene>
    <name evidence="6" type="ORF">GCM10022202_25810</name>
</gene>
<evidence type="ECO:0000313" key="7">
    <source>
        <dbReference type="Proteomes" id="UP001410795"/>
    </source>
</evidence>
<dbReference type="InterPro" id="IPR029016">
    <property type="entry name" value="GAF-like_dom_sf"/>
</dbReference>
<dbReference type="InterPro" id="IPR036388">
    <property type="entry name" value="WH-like_DNA-bd_sf"/>
</dbReference>
<dbReference type="InterPro" id="IPR050707">
    <property type="entry name" value="HTH_MetabolicPath_Reg"/>
</dbReference>
<evidence type="ECO:0000259" key="4">
    <source>
        <dbReference type="PROSITE" id="PS51077"/>
    </source>
</evidence>
<reference evidence="7" key="1">
    <citation type="journal article" date="2019" name="Int. J. Syst. Evol. Microbiol.">
        <title>The Global Catalogue of Microorganisms (GCM) 10K type strain sequencing project: providing services to taxonomists for standard genome sequencing and annotation.</title>
        <authorList>
            <consortium name="The Broad Institute Genomics Platform"/>
            <consortium name="The Broad Institute Genome Sequencing Center for Infectious Disease"/>
            <person name="Wu L."/>
            <person name="Ma J."/>
        </authorList>
    </citation>
    <scope>NUCLEOTIDE SEQUENCE [LARGE SCALE GENOMIC DNA]</scope>
    <source>
        <strain evidence="7">JCM 16546</strain>
    </source>
</reference>
<dbReference type="InterPro" id="IPR036390">
    <property type="entry name" value="WH_DNA-bd_sf"/>
</dbReference>
<keyword evidence="1" id="KW-0805">Transcription regulation</keyword>
<evidence type="ECO:0000259" key="5">
    <source>
        <dbReference type="PROSITE" id="PS51078"/>
    </source>
</evidence>
<evidence type="ECO:0000256" key="3">
    <source>
        <dbReference type="ARBA" id="ARBA00023163"/>
    </source>
</evidence>
<dbReference type="PROSITE" id="PS51078">
    <property type="entry name" value="ICLR_ED"/>
    <property type="match status" value="1"/>
</dbReference>
<dbReference type="Pfam" id="PF01614">
    <property type="entry name" value="IclR_C"/>
    <property type="match status" value="1"/>
</dbReference>
<name>A0ABP7BK32_9MICO</name>
<protein>
    <submittedName>
        <fullName evidence="6">IclR family transcriptional regulator</fullName>
    </submittedName>
</protein>
<evidence type="ECO:0000313" key="6">
    <source>
        <dbReference type="EMBL" id="GAA3662996.1"/>
    </source>
</evidence>
<dbReference type="Gene3D" id="1.10.10.10">
    <property type="entry name" value="Winged helix-like DNA-binding domain superfamily/Winged helix DNA-binding domain"/>
    <property type="match status" value="1"/>
</dbReference>